<dbReference type="PANTHER" id="PTHR43777:SF1">
    <property type="entry name" value="MOLYBDENUM COFACTOR CYTIDYLYLTRANSFERASE"/>
    <property type="match status" value="1"/>
</dbReference>
<reference evidence="2 3" key="1">
    <citation type="submission" date="2021-03" db="EMBL/GenBank/DDBJ databases">
        <title>Antimicrobial resistance genes in bacteria isolated from Japanese honey, and their potential for conferring macrolide and lincosamide resistance in the American foulbrood pathogen Paenibacillus larvae.</title>
        <authorList>
            <person name="Okamoto M."/>
            <person name="Kumagai M."/>
            <person name="Kanamori H."/>
            <person name="Takamatsu D."/>
        </authorList>
    </citation>
    <scope>NUCLEOTIDE SEQUENCE [LARGE SCALE GENOMIC DNA]</scope>
    <source>
        <strain evidence="2 3">J34TS1</strain>
    </source>
</reference>
<dbReference type="PANTHER" id="PTHR43777">
    <property type="entry name" value="MOLYBDENUM COFACTOR CYTIDYLYLTRANSFERASE"/>
    <property type="match status" value="1"/>
</dbReference>
<proteinExistence type="predicted"/>
<organism evidence="2 3">
    <name type="scientific">Paenibacillus azoreducens</name>
    <dbReference type="NCBI Taxonomy" id="116718"/>
    <lineage>
        <taxon>Bacteria</taxon>
        <taxon>Bacillati</taxon>
        <taxon>Bacillota</taxon>
        <taxon>Bacilli</taxon>
        <taxon>Bacillales</taxon>
        <taxon>Paenibacillaceae</taxon>
        <taxon>Paenibacillus</taxon>
    </lineage>
</organism>
<dbReference type="GO" id="GO:0016779">
    <property type="term" value="F:nucleotidyltransferase activity"/>
    <property type="evidence" value="ECO:0007669"/>
    <property type="project" value="UniProtKB-ARBA"/>
</dbReference>
<dbReference type="Pfam" id="PF12804">
    <property type="entry name" value="NTP_transf_3"/>
    <property type="match status" value="1"/>
</dbReference>
<evidence type="ECO:0000313" key="2">
    <source>
        <dbReference type="EMBL" id="GIO50417.1"/>
    </source>
</evidence>
<dbReference type="EMBL" id="BORT01000032">
    <property type="protein sequence ID" value="GIO50417.1"/>
    <property type="molecule type" value="Genomic_DNA"/>
</dbReference>
<feature type="domain" description="MobA-like NTP transferase" evidence="1">
    <location>
        <begin position="8"/>
        <end position="176"/>
    </location>
</feature>
<sequence length="212" mass="23665">MSQYSVIGIYLAAGRSTRMGSDKLGLPLGPMRLGNYGLAAALHSKLDYILVISGEAQAGWVDDSFYENQIFRKWSLIYCPDAQSGQSSSLRCGIRAAMAMGTEAAMVLLADQPLMTTGMIDELLDRYHKQQLQDSIHYAAAGADGLAKPPVIFNHRMFPDLLRLQGDEGARRLIRKDSPGICIDFNNPDLFLDVDTEKDYEFLLKKMFFWKS</sequence>
<dbReference type="AlphaFoldDB" id="A0A919YFU2"/>
<dbReference type="InterPro" id="IPR029044">
    <property type="entry name" value="Nucleotide-diphossugar_trans"/>
</dbReference>
<accession>A0A919YFU2</accession>
<dbReference type="RefSeq" id="WP_212980628.1">
    <property type="nucleotide sequence ID" value="NZ_AP025343.1"/>
</dbReference>
<dbReference type="InterPro" id="IPR025877">
    <property type="entry name" value="MobA-like_NTP_Trfase"/>
</dbReference>
<dbReference type="CDD" id="cd04182">
    <property type="entry name" value="GT_2_like_f"/>
    <property type="match status" value="1"/>
</dbReference>
<keyword evidence="3" id="KW-1185">Reference proteome</keyword>
<name>A0A919YFU2_9BACL</name>
<dbReference type="Proteomes" id="UP000682811">
    <property type="component" value="Unassembled WGS sequence"/>
</dbReference>
<gene>
    <name evidence="2" type="primary">pucB</name>
    <name evidence="2" type="ORF">J34TS1_51820</name>
</gene>
<evidence type="ECO:0000313" key="3">
    <source>
        <dbReference type="Proteomes" id="UP000682811"/>
    </source>
</evidence>
<evidence type="ECO:0000259" key="1">
    <source>
        <dbReference type="Pfam" id="PF12804"/>
    </source>
</evidence>
<comment type="caution">
    <text evidence="2">The sequence shown here is derived from an EMBL/GenBank/DDBJ whole genome shotgun (WGS) entry which is preliminary data.</text>
</comment>
<dbReference type="Gene3D" id="3.90.550.10">
    <property type="entry name" value="Spore Coat Polysaccharide Biosynthesis Protein SpsA, Chain A"/>
    <property type="match status" value="1"/>
</dbReference>
<protein>
    <submittedName>
        <fullName evidence="2">Purine catabolism protein PucB</fullName>
    </submittedName>
</protein>
<dbReference type="SUPFAM" id="SSF53448">
    <property type="entry name" value="Nucleotide-diphospho-sugar transferases"/>
    <property type="match status" value="1"/>
</dbReference>